<proteinExistence type="predicted"/>
<dbReference type="EMBL" id="CAQL01001037">
    <property type="protein sequence ID" value="CCQ58515.1"/>
    <property type="molecule type" value="Genomic_DNA"/>
</dbReference>
<evidence type="ECO:0000313" key="1">
    <source>
        <dbReference type="EMBL" id="CCQ58515.1"/>
    </source>
</evidence>
<reference evidence="1 2" key="2">
    <citation type="submission" date="2013-09" db="EMBL/GenBank/DDBJ databases">
        <title>Whole genome comparison of six Crocosphaera watsonii strains with differing phenotypes.</title>
        <authorList>
            <person name="Bench S.R."/>
            <person name="Heller P."/>
            <person name="Frank I."/>
            <person name="Arciniega M."/>
            <person name="Shilova I.N."/>
            <person name="Zehr J.P."/>
        </authorList>
    </citation>
    <scope>NUCLEOTIDE SEQUENCE [LARGE SCALE GENOMIC DNA]</scope>
    <source>
        <strain evidence="1 2">WH 0005</strain>
    </source>
</reference>
<dbReference type="AlphaFoldDB" id="T2J281"/>
<reference evidence="1 2" key="1">
    <citation type="submission" date="2013-01" db="EMBL/GenBank/DDBJ databases">
        <authorList>
            <person name="Bench S."/>
        </authorList>
    </citation>
    <scope>NUCLEOTIDE SEQUENCE [LARGE SCALE GENOMIC DNA]</scope>
    <source>
        <strain evidence="1 2">WH 0005</strain>
    </source>
</reference>
<organism evidence="1 2">
    <name type="scientific">Crocosphaera watsonii WH 0005</name>
    <dbReference type="NCBI Taxonomy" id="423472"/>
    <lineage>
        <taxon>Bacteria</taxon>
        <taxon>Bacillati</taxon>
        <taxon>Cyanobacteriota</taxon>
        <taxon>Cyanophyceae</taxon>
        <taxon>Oscillatoriophycideae</taxon>
        <taxon>Chroococcales</taxon>
        <taxon>Aphanothecaceae</taxon>
        <taxon>Crocosphaera</taxon>
    </lineage>
</organism>
<protein>
    <submittedName>
        <fullName evidence="1">Uncharacterized protein</fullName>
    </submittedName>
</protein>
<comment type="caution">
    <text evidence="1">The sequence shown here is derived from an EMBL/GenBank/DDBJ whole genome shotgun (WGS) entry which is preliminary data.</text>
</comment>
<dbReference type="Proteomes" id="UP000017981">
    <property type="component" value="Unassembled WGS sequence"/>
</dbReference>
<sequence length="39" mass="4538">MRSQQLLKIKTQTGTRFQGLRIFLATPLLTYTSTIIKRN</sequence>
<evidence type="ECO:0000313" key="2">
    <source>
        <dbReference type="Proteomes" id="UP000017981"/>
    </source>
</evidence>
<name>T2J281_CROWT</name>
<accession>T2J281</accession>
<gene>
    <name evidence="1" type="ORF">CWATWH0005_2178</name>
</gene>